<reference evidence="3" key="1">
    <citation type="submission" date="2021-01" db="EMBL/GenBank/DDBJ databases">
        <authorList>
            <consortium name="Genoscope - CEA"/>
            <person name="William W."/>
        </authorList>
    </citation>
    <scope>NUCLEOTIDE SEQUENCE</scope>
</reference>
<evidence type="ECO:0000256" key="1">
    <source>
        <dbReference type="SAM" id="Phobius"/>
    </source>
</evidence>
<proteinExistence type="predicted"/>
<name>A0A8S1SSM7_9CILI</name>
<feature type="transmembrane region" description="Helical" evidence="1">
    <location>
        <begin position="313"/>
        <end position="332"/>
    </location>
</feature>
<evidence type="ECO:0000313" key="3">
    <source>
        <dbReference type="EMBL" id="CAD8142207.1"/>
    </source>
</evidence>
<dbReference type="Proteomes" id="UP000689195">
    <property type="component" value="Unassembled WGS sequence"/>
</dbReference>
<protein>
    <recommendedName>
        <fullName evidence="5">Transmembrane protein</fullName>
    </recommendedName>
</protein>
<dbReference type="OrthoDB" id="4869960at2759"/>
<gene>
    <name evidence="3" type="ORF">PPENT_87.1.T0110016</name>
</gene>
<accession>A0A8S1SSM7</accession>
<dbReference type="EMBL" id="CAJJDO010000011">
    <property type="protein sequence ID" value="CAD8142207.1"/>
    <property type="molecule type" value="Genomic_DNA"/>
</dbReference>
<sequence>MKICLYQVVLIQLLSFGQAKLIDLLVSPLSLNEQQNQVISYGNDGLILVIEQSERNKNFDCLGNRLCFLNDNLFTFQPQSGILMYVYEMNSVSKQFVKSKDIGLNQGNEGNCLFPQLFINQKQLLVKKHDIYVNLKGITEHAEFKIEKSIQFDTNVLFGQLIVNGEYMITLDESSYEIYIRRFREELDKQQIKQKSKNNIIFFKILCYYFYFLTRQFQILSLQFFKRIKNQLRITKRHNHLDLFSKIFPIAKTIIKKKVKNLLFQHLNKKSNQQLKYLKAIFVLFSILQITRITYLFLYFLNKKGQKLFKNNCLYFALISYCFLKIKIIRVFEIFQEHYRGNL</sequence>
<keyword evidence="4" id="KW-1185">Reference proteome</keyword>
<evidence type="ECO:0000313" key="4">
    <source>
        <dbReference type="Proteomes" id="UP000689195"/>
    </source>
</evidence>
<evidence type="ECO:0000256" key="2">
    <source>
        <dbReference type="SAM" id="SignalP"/>
    </source>
</evidence>
<feature type="chain" id="PRO_5035844670" description="Transmembrane protein" evidence="2">
    <location>
        <begin position="20"/>
        <end position="343"/>
    </location>
</feature>
<keyword evidence="1" id="KW-0472">Membrane</keyword>
<keyword evidence="2" id="KW-0732">Signal</keyword>
<keyword evidence="1" id="KW-1133">Transmembrane helix</keyword>
<organism evidence="3 4">
    <name type="scientific">Paramecium pentaurelia</name>
    <dbReference type="NCBI Taxonomy" id="43138"/>
    <lineage>
        <taxon>Eukaryota</taxon>
        <taxon>Sar</taxon>
        <taxon>Alveolata</taxon>
        <taxon>Ciliophora</taxon>
        <taxon>Intramacronucleata</taxon>
        <taxon>Oligohymenophorea</taxon>
        <taxon>Peniculida</taxon>
        <taxon>Parameciidae</taxon>
        <taxon>Paramecium</taxon>
    </lineage>
</organism>
<evidence type="ECO:0008006" key="5">
    <source>
        <dbReference type="Google" id="ProtNLM"/>
    </source>
</evidence>
<feature type="transmembrane region" description="Helical" evidence="1">
    <location>
        <begin position="277"/>
        <end position="301"/>
    </location>
</feature>
<dbReference type="AlphaFoldDB" id="A0A8S1SSM7"/>
<comment type="caution">
    <text evidence="3">The sequence shown here is derived from an EMBL/GenBank/DDBJ whole genome shotgun (WGS) entry which is preliminary data.</text>
</comment>
<feature type="signal peptide" evidence="2">
    <location>
        <begin position="1"/>
        <end position="19"/>
    </location>
</feature>
<keyword evidence="1" id="KW-0812">Transmembrane</keyword>